<evidence type="ECO:0000256" key="1">
    <source>
        <dbReference type="PIRSR" id="PIRSR640198-1"/>
    </source>
</evidence>
<dbReference type="AlphaFoldDB" id="A0A2H1YGF0"/>
<dbReference type="Pfam" id="PF13776">
    <property type="entry name" value="DUF4172"/>
    <property type="match status" value="1"/>
</dbReference>
<dbReference type="PANTHER" id="PTHR13504">
    <property type="entry name" value="FIDO DOMAIN-CONTAINING PROTEIN DDB_G0283145"/>
    <property type="match status" value="1"/>
</dbReference>
<dbReference type="InterPro" id="IPR040198">
    <property type="entry name" value="Fido_containing"/>
</dbReference>
<feature type="active site" evidence="1">
    <location>
        <position position="207"/>
    </location>
</feature>
<keyword evidence="2" id="KW-0547">Nucleotide-binding</keyword>
<reference evidence="5" key="1">
    <citation type="submission" date="2017-11" db="EMBL/GenBank/DDBJ databases">
        <authorList>
            <person name="Duchaud E."/>
        </authorList>
    </citation>
    <scope>NUCLEOTIDE SEQUENCE [LARGE SCALE GENOMIC DNA]</scope>
    <source>
        <strain evidence="5">Tenacibaculum sp. TNO020</strain>
    </source>
</reference>
<evidence type="ECO:0000313" key="5">
    <source>
        <dbReference type="Proteomes" id="UP000234211"/>
    </source>
</evidence>
<dbReference type="EMBL" id="OENF01000012">
    <property type="protein sequence ID" value="SOS74520.1"/>
    <property type="molecule type" value="Genomic_DNA"/>
</dbReference>
<dbReference type="Gene3D" id="1.10.3290.10">
    <property type="entry name" value="Fido-like domain"/>
    <property type="match status" value="1"/>
</dbReference>
<dbReference type="GO" id="GO:0005524">
    <property type="term" value="F:ATP binding"/>
    <property type="evidence" value="ECO:0007669"/>
    <property type="project" value="UniProtKB-KW"/>
</dbReference>
<dbReference type="SUPFAM" id="SSF140931">
    <property type="entry name" value="Fic-like"/>
    <property type="match status" value="1"/>
</dbReference>
<proteinExistence type="predicted"/>
<evidence type="ECO:0000256" key="2">
    <source>
        <dbReference type="PIRSR" id="PIRSR640198-2"/>
    </source>
</evidence>
<protein>
    <submittedName>
        <fullName evidence="4">Cell filamentation protein Fic</fullName>
    </submittedName>
</protein>
<dbReference type="Proteomes" id="UP000234211">
    <property type="component" value="Unassembled WGS sequence"/>
</dbReference>
<dbReference type="OrthoDB" id="9814400at2"/>
<dbReference type="PROSITE" id="PS51459">
    <property type="entry name" value="FIDO"/>
    <property type="match status" value="1"/>
</dbReference>
<name>A0A2H1YGF0_9FLAO</name>
<accession>A0A2H1YGF0</accession>
<evidence type="ECO:0000313" key="4">
    <source>
        <dbReference type="EMBL" id="SOS74520.1"/>
    </source>
</evidence>
<dbReference type="RefSeq" id="WP_101916994.1">
    <property type="nucleotide sequence ID" value="NZ_OENF01000012.1"/>
</dbReference>
<feature type="binding site" evidence="2">
    <location>
        <begin position="248"/>
        <end position="249"/>
    </location>
    <ligand>
        <name>ATP</name>
        <dbReference type="ChEBI" id="CHEBI:30616"/>
    </ligand>
</feature>
<sequence length="369" mass="42414">MKYNWQQKDWRNFSYNIDELEDYLYKFIEKTGKIKGITKGLSKISHTQTTINILVSEAIKTSEIEGEFLSRTDVMSSVRNNLDINTSHENVKDIKAKGIGELVTNVQNNFKEELTKETIFKWHRQLLQHENLIEVGKWRTHQEPMQVISGAMGRTKIHFEAPASANVNDEMNHFINWFNTTSPKGEKPIKNAAIRAAIAHLYFESIHPFEDGNGRIGRAIAEKSLLQTLDSPLLISLSTSIEKEKKEYYKALEKGQRSNEITPWLHYFINLILNALDTSEAIIEFTLKKTTIFTTYQSKLNERQLKVIRRMLDEGFNGFQGGMTARKYIGITKTSKATATRDLQNLLELGVFKLLGKGRNTSYQINFDV</sequence>
<dbReference type="PANTHER" id="PTHR13504:SF33">
    <property type="entry name" value="FIC FAMILY PROTEIN"/>
    <property type="match status" value="1"/>
</dbReference>
<gene>
    <name evidence="4" type="ORF">TNO020_20199</name>
</gene>
<dbReference type="InterPro" id="IPR003812">
    <property type="entry name" value="Fido"/>
</dbReference>
<evidence type="ECO:0000259" key="3">
    <source>
        <dbReference type="PROSITE" id="PS51459"/>
    </source>
</evidence>
<feature type="domain" description="Fido" evidence="3">
    <location>
        <begin position="114"/>
        <end position="270"/>
    </location>
</feature>
<dbReference type="InterPro" id="IPR036597">
    <property type="entry name" value="Fido-like_dom_sf"/>
</dbReference>
<organism evidence="4 5">
    <name type="scientific">Tenacibaculum piscium</name>
    <dbReference type="NCBI Taxonomy" id="1458515"/>
    <lineage>
        <taxon>Bacteria</taxon>
        <taxon>Pseudomonadati</taxon>
        <taxon>Bacteroidota</taxon>
        <taxon>Flavobacteriia</taxon>
        <taxon>Flavobacteriales</taxon>
        <taxon>Flavobacteriaceae</taxon>
        <taxon>Tenacibaculum</taxon>
    </lineage>
</organism>
<dbReference type="InterPro" id="IPR025230">
    <property type="entry name" value="DUF4172"/>
</dbReference>
<dbReference type="Pfam" id="PF02661">
    <property type="entry name" value="Fic"/>
    <property type="match status" value="1"/>
</dbReference>
<feature type="binding site" evidence="2">
    <location>
        <begin position="211"/>
        <end position="218"/>
    </location>
    <ligand>
        <name>ATP</name>
        <dbReference type="ChEBI" id="CHEBI:30616"/>
    </ligand>
</feature>
<keyword evidence="2" id="KW-0067">ATP-binding</keyword>
<keyword evidence="5" id="KW-1185">Reference proteome</keyword>